<sequence>NQRKIMEDHVKVFNKAMILPGGDYHNVAKKIIKILLEKGQIGFIEFQTIVNDKKVADILLASNIFSLRSDKKAIVNFESKLVECVIREKLIVFN</sequence>
<evidence type="ECO:0000313" key="1">
    <source>
        <dbReference type="EMBL" id="CAG8825481.1"/>
    </source>
</evidence>
<keyword evidence="2" id="KW-1185">Reference proteome</keyword>
<accession>A0ACA9S728</accession>
<feature type="non-terminal residue" evidence="1">
    <location>
        <position position="1"/>
    </location>
</feature>
<dbReference type="EMBL" id="CAJVQC010090595">
    <property type="protein sequence ID" value="CAG8825481.1"/>
    <property type="molecule type" value="Genomic_DNA"/>
</dbReference>
<organism evidence="1 2">
    <name type="scientific">Racocetra persica</name>
    <dbReference type="NCBI Taxonomy" id="160502"/>
    <lineage>
        <taxon>Eukaryota</taxon>
        <taxon>Fungi</taxon>
        <taxon>Fungi incertae sedis</taxon>
        <taxon>Mucoromycota</taxon>
        <taxon>Glomeromycotina</taxon>
        <taxon>Glomeromycetes</taxon>
        <taxon>Diversisporales</taxon>
        <taxon>Gigasporaceae</taxon>
        <taxon>Racocetra</taxon>
    </lineage>
</organism>
<gene>
    <name evidence="1" type="ORF">RPERSI_LOCUS26496</name>
</gene>
<dbReference type="Proteomes" id="UP000789920">
    <property type="component" value="Unassembled WGS sequence"/>
</dbReference>
<evidence type="ECO:0000313" key="2">
    <source>
        <dbReference type="Proteomes" id="UP000789920"/>
    </source>
</evidence>
<proteinExistence type="predicted"/>
<comment type="caution">
    <text evidence="1">The sequence shown here is derived from an EMBL/GenBank/DDBJ whole genome shotgun (WGS) entry which is preliminary data.</text>
</comment>
<protein>
    <submittedName>
        <fullName evidence="1">3580_t:CDS:1</fullName>
    </submittedName>
</protein>
<reference evidence="1" key="1">
    <citation type="submission" date="2021-06" db="EMBL/GenBank/DDBJ databases">
        <authorList>
            <person name="Kallberg Y."/>
            <person name="Tangrot J."/>
            <person name="Rosling A."/>
        </authorList>
    </citation>
    <scope>NUCLEOTIDE SEQUENCE</scope>
    <source>
        <strain evidence="1">MA461A</strain>
    </source>
</reference>
<name>A0ACA9S728_9GLOM</name>